<sequence length="487" mass="55068">MSRQTKSTVKYEKDNIIEGRVIRRSVRLLPESQQKKLLNEELKNNREADISSLPPIHFTGKIYYATDFEGCANICDQVIERINKFAKDIVPIGFDLEWPFSFQTGSGKTALAQVCVSEQTCHLFHIYNLKKLPASFILLLSHPKVRLVGRDFPEFPAQIVVENNCIDCGPFCNKIYNRSGRWSLQRLTAYLLEKQISKDAKVRNSKWHILPLSDAQKSYAATDAYVSLLLHLTIQKKAEEIERLNITDQSDVQGDAVIKEDEAGQDYKASLHLQKTLVDQHHHHPNSTQENTLVLIEHNPVYTIGIRDKNYTVEEIERLRGTGAEFFKTNRGGLITFHGPGQLVAYPIINLKQFKPSVKWYVEQIEKTVIRLCAEMGIKAETSPHTGVWVGDKKICAIGIHGSRFITSHGLALNCNTDLQWFKHIVPCGIEGKGVTSLSEELNTEVTVSDVIPLFKNAFEDQFKCTIVDYQPGEASEIMRAAVSSTK</sequence>
<dbReference type="SUPFAM" id="SSF55681">
    <property type="entry name" value="Class II aaRS and biotin synthetases"/>
    <property type="match status" value="1"/>
</dbReference>
<evidence type="ECO:0000259" key="9">
    <source>
        <dbReference type="PROSITE" id="PS51733"/>
    </source>
</evidence>
<keyword evidence="6" id="KW-0012">Acyltransferase</keyword>
<protein>
    <recommendedName>
        <fullName evidence="4">lipoyl(octanoyl) transferase</fullName>
        <ecNumber evidence="4">2.3.1.181</ecNumber>
    </recommendedName>
    <alternativeName>
        <fullName evidence="7">Lipoate-protein ligase B</fullName>
    </alternativeName>
    <alternativeName>
        <fullName evidence="8">Lipoyl/octanoyl transferase</fullName>
    </alternativeName>
</protein>
<feature type="domain" description="BPL/LPL catalytic" evidence="9">
    <location>
        <begin position="287"/>
        <end position="467"/>
    </location>
</feature>
<dbReference type="PROSITE" id="PS01313">
    <property type="entry name" value="LIPB"/>
    <property type="match status" value="1"/>
</dbReference>
<dbReference type="InterPro" id="IPR045864">
    <property type="entry name" value="aa-tRNA-synth_II/BPL/LPL"/>
</dbReference>
<dbReference type="FunFam" id="3.30.930.10:FF:000035">
    <property type="entry name" value="Putative lipoyltransferase 2, mitochondrial"/>
    <property type="match status" value="1"/>
</dbReference>
<dbReference type="GO" id="GO:0009249">
    <property type="term" value="P:protein lipoylation"/>
    <property type="evidence" value="ECO:0007669"/>
    <property type="project" value="InterPro"/>
</dbReference>
<dbReference type="GO" id="GO:0005739">
    <property type="term" value="C:mitochondrion"/>
    <property type="evidence" value="ECO:0007669"/>
    <property type="project" value="UniProtKB-SubCell"/>
</dbReference>
<dbReference type="NCBIfam" id="TIGR00214">
    <property type="entry name" value="lipB"/>
    <property type="match status" value="1"/>
</dbReference>
<comment type="caution">
    <text evidence="10">The sequence shown here is derived from an EMBL/GenBank/DDBJ whole genome shotgun (WGS) entry which is preliminary data.</text>
</comment>
<dbReference type="UniPathway" id="UPA00538">
    <property type="reaction ID" value="UER00592"/>
</dbReference>
<dbReference type="CDD" id="cd06141">
    <property type="entry name" value="WRN_exo"/>
    <property type="match status" value="1"/>
</dbReference>
<dbReference type="InterPro" id="IPR036397">
    <property type="entry name" value="RNaseH_sf"/>
</dbReference>
<evidence type="ECO:0000256" key="2">
    <source>
        <dbReference type="ARBA" id="ARBA00004821"/>
    </source>
</evidence>
<name>A0A8J2HAB0_COTCN</name>
<proteinExistence type="inferred from homology"/>
<dbReference type="NCBIfam" id="NF010925">
    <property type="entry name" value="PRK14345.1"/>
    <property type="match status" value="1"/>
</dbReference>
<dbReference type="Proteomes" id="UP000786811">
    <property type="component" value="Unassembled WGS sequence"/>
</dbReference>
<accession>A0A8J2HAB0</accession>
<evidence type="ECO:0000256" key="8">
    <source>
        <dbReference type="ARBA" id="ARBA00033331"/>
    </source>
</evidence>
<dbReference type="Gene3D" id="3.30.930.10">
    <property type="entry name" value="Bira Bifunctional Protein, Domain 2"/>
    <property type="match status" value="1"/>
</dbReference>
<dbReference type="SUPFAM" id="SSF53098">
    <property type="entry name" value="Ribonuclease H-like"/>
    <property type="match status" value="1"/>
</dbReference>
<keyword evidence="11" id="KW-1185">Reference proteome</keyword>
<comment type="similarity">
    <text evidence="3">Belongs to the LipB family.</text>
</comment>
<comment type="pathway">
    <text evidence="2">Protein modification; protein lipoylation via endogenous pathway; protein N(6)-(lipoyl)lysine from octanoyl-[acyl-carrier-protein]: step 1/2.</text>
</comment>
<dbReference type="Gene3D" id="3.30.420.10">
    <property type="entry name" value="Ribonuclease H-like superfamily/Ribonuclease H"/>
    <property type="match status" value="1"/>
</dbReference>
<dbReference type="PROSITE" id="PS51733">
    <property type="entry name" value="BPL_LPL_CATALYTIC"/>
    <property type="match status" value="1"/>
</dbReference>
<dbReference type="OrthoDB" id="19908at2759"/>
<dbReference type="PANTHER" id="PTHR10993:SF7">
    <property type="entry name" value="LIPOYLTRANSFERASE 2, MITOCHONDRIAL-RELATED"/>
    <property type="match status" value="1"/>
</dbReference>
<dbReference type="GO" id="GO:0008408">
    <property type="term" value="F:3'-5' exonuclease activity"/>
    <property type="evidence" value="ECO:0007669"/>
    <property type="project" value="InterPro"/>
</dbReference>
<dbReference type="EC" id="2.3.1.181" evidence="4"/>
<dbReference type="Pfam" id="PF21948">
    <property type="entry name" value="LplA-B_cat"/>
    <property type="match status" value="1"/>
</dbReference>
<dbReference type="InterPro" id="IPR002562">
    <property type="entry name" value="3'-5'_exonuclease_dom"/>
</dbReference>
<evidence type="ECO:0000256" key="4">
    <source>
        <dbReference type="ARBA" id="ARBA00012334"/>
    </source>
</evidence>
<evidence type="ECO:0000256" key="7">
    <source>
        <dbReference type="ARBA" id="ARBA00030797"/>
    </source>
</evidence>
<comment type="subcellular location">
    <subcellularLocation>
        <location evidence="1">Mitochondrion</location>
    </subcellularLocation>
</comment>
<dbReference type="InterPro" id="IPR000544">
    <property type="entry name" value="Octanoyltransferase"/>
</dbReference>
<evidence type="ECO:0000256" key="6">
    <source>
        <dbReference type="ARBA" id="ARBA00023315"/>
    </source>
</evidence>
<dbReference type="Pfam" id="PF01612">
    <property type="entry name" value="DNA_pol_A_exo1"/>
    <property type="match status" value="1"/>
</dbReference>
<evidence type="ECO:0000256" key="1">
    <source>
        <dbReference type="ARBA" id="ARBA00004173"/>
    </source>
</evidence>
<dbReference type="GO" id="GO:0006139">
    <property type="term" value="P:nucleobase-containing compound metabolic process"/>
    <property type="evidence" value="ECO:0007669"/>
    <property type="project" value="InterPro"/>
</dbReference>
<dbReference type="PANTHER" id="PTHR10993">
    <property type="entry name" value="OCTANOYLTRANSFERASE"/>
    <property type="match status" value="1"/>
</dbReference>
<evidence type="ECO:0000256" key="5">
    <source>
        <dbReference type="ARBA" id="ARBA00022679"/>
    </source>
</evidence>
<reference evidence="10" key="1">
    <citation type="submission" date="2021-04" db="EMBL/GenBank/DDBJ databases">
        <authorList>
            <person name="Chebbi M.A.C M."/>
        </authorList>
    </citation>
    <scope>NUCLEOTIDE SEQUENCE</scope>
</reference>
<dbReference type="HAMAP" id="MF_00013">
    <property type="entry name" value="LipB"/>
    <property type="match status" value="1"/>
</dbReference>
<keyword evidence="5" id="KW-0808">Transferase</keyword>
<evidence type="ECO:0000313" key="11">
    <source>
        <dbReference type="Proteomes" id="UP000786811"/>
    </source>
</evidence>
<evidence type="ECO:0000256" key="3">
    <source>
        <dbReference type="ARBA" id="ARBA00007907"/>
    </source>
</evidence>
<organism evidence="10 11">
    <name type="scientific">Cotesia congregata</name>
    <name type="common">Parasitoid wasp</name>
    <name type="synonym">Apanteles congregatus</name>
    <dbReference type="NCBI Taxonomy" id="51543"/>
    <lineage>
        <taxon>Eukaryota</taxon>
        <taxon>Metazoa</taxon>
        <taxon>Ecdysozoa</taxon>
        <taxon>Arthropoda</taxon>
        <taxon>Hexapoda</taxon>
        <taxon>Insecta</taxon>
        <taxon>Pterygota</taxon>
        <taxon>Neoptera</taxon>
        <taxon>Endopterygota</taxon>
        <taxon>Hymenoptera</taxon>
        <taxon>Apocrita</taxon>
        <taxon>Ichneumonoidea</taxon>
        <taxon>Braconidae</taxon>
        <taxon>Microgastrinae</taxon>
        <taxon>Cotesia</taxon>
    </lineage>
</organism>
<dbReference type="InterPro" id="IPR012337">
    <property type="entry name" value="RNaseH-like_sf"/>
</dbReference>
<dbReference type="GO" id="GO:0033819">
    <property type="term" value="F:lipoyl(octanoyl) transferase activity"/>
    <property type="evidence" value="ECO:0007669"/>
    <property type="project" value="UniProtKB-EC"/>
</dbReference>
<dbReference type="GO" id="GO:0003676">
    <property type="term" value="F:nucleic acid binding"/>
    <property type="evidence" value="ECO:0007669"/>
    <property type="project" value="InterPro"/>
</dbReference>
<dbReference type="InterPro" id="IPR020605">
    <property type="entry name" value="Octanoyltransferase_CS"/>
</dbReference>
<dbReference type="EMBL" id="CAJNRD030001119">
    <property type="protein sequence ID" value="CAG5087922.1"/>
    <property type="molecule type" value="Genomic_DNA"/>
</dbReference>
<dbReference type="InterPro" id="IPR004143">
    <property type="entry name" value="BPL_LPL_catalytic"/>
</dbReference>
<dbReference type="CDD" id="cd16444">
    <property type="entry name" value="LipB"/>
    <property type="match status" value="1"/>
</dbReference>
<evidence type="ECO:0000313" key="10">
    <source>
        <dbReference type="EMBL" id="CAG5087922.1"/>
    </source>
</evidence>
<dbReference type="AlphaFoldDB" id="A0A8J2HAB0"/>
<gene>
    <name evidence="10" type="ORF">HICCMSTLAB_LOCUS4647</name>
</gene>